<keyword evidence="2" id="KW-0472">Membrane</keyword>
<evidence type="ECO:0000256" key="2">
    <source>
        <dbReference type="SAM" id="Phobius"/>
    </source>
</evidence>
<evidence type="ECO:0000256" key="1">
    <source>
        <dbReference type="SAM" id="MobiDB-lite"/>
    </source>
</evidence>
<dbReference type="AlphaFoldDB" id="A0A6I8MB94"/>
<evidence type="ECO:0008006" key="5">
    <source>
        <dbReference type="Google" id="ProtNLM"/>
    </source>
</evidence>
<keyword evidence="2" id="KW-1133">Transmembrane helix</keyword>
<dbReference type="Proteomes" id="UP000423525">
    <property type="component" value="Chromosome"/>
</dbReference>
<accession>A0A6I8MB94</accession>
<keyword evidence="2" id="KW-0812">Transmembrane</keyword>
<reference evidence="3 4" key="1">
    <citation type="submission" date="2019-11" db="EMBL/GenBank/DDBJ databases">
        <authorList>
            <person name="Brisse S."/>
        </authorList>
    </citation>
    <scope>NUCLEOTIDE SEQUENCE [LARGE SCALE GENOMIC DNA]</scope>
    <source>
        <strain evidence="3">FRC0190</strain>
    </source>
</reference>
<organism evidence="3 4">
    <name type="scientific">Corynebacterium rouxii</name>
    <dbReference type="NCBI Taxonomy" id="2719119"/>
    <lineage>
        <taxon>Bacteria</taxon>
        <taxon>Bacillati</taxon>
        <taxon>Actinomycetota</taxon>
        <taxon>Actinomycetes</taxon>
        <taxon>Mycobacteriales</taxon>
        <taxon>Corynebacteriaceae</taxon>
        <taxon>Corynebacterium</taxon>
    </lineage>
</organism>
<dbReference type="EMBL" id="LR738855">
    <property type="protein sequence ID" value="VZH84889.1"/>
    <property type="molecule type" value="Genomic_DNA"/>
</dbReference>
<dbReference type="InterPro" id="IPR025443">
    <property type="entry name" value="DUF4307"/>
</dbReference>
<feature type="compositionally biased region" description="Polar residues" evidence="1">
    <location>
        <begin position="1"/>
        <end position="15"/>
    </location>
</feature>
<feature type="transmembrane region" description="Helical" evidence="2">
    <location>
        <begin position="37"/>
        <end position="57"/>
    </location>
</feature>
<dbReference type="RefSeq" id="WP_155872208.1">
    <property type="nucleotide sequence ID" value="NZ_CP168248.1"/>
</dbReference>
<feature type="region of interest" description="Disordered" evidence="1">
    <location>
        <begin position="1"/>
        <end position="21"/>
    </location>
</feature>
<evidence type="ECO:0000313" key="3">
    <source>
        <dbReference type="EMBL" id="VZH84889.1"/>
    </source>
</evidence>
<gene>
    <name evidence="3" type="ORF">FRC0190_00884</name>
</gene>
<evidence type="ECO:0000313" key="4">
    <source>
        <dbReference type="Proteomes" id="UP000423525"/>
    </source>
</evidence>
<dbReference type="KEGG" id="crf:FRC0190_00884"/>
<protein>
    <recommendedName>
        <fullName evidence="5">DUF4307 domain-containing protein</fullName>
    </recommendedName>
</protein>
<dbReference type="Pfam" id="PF14155">
    <property type="entry name" value="DUF4307"/>
    <property type="match status" value="1"/>
</dbReference>
<proteinExistence type="predicted"/>
<name>A0A6I8MB94_9CORY</name>
<sequence length="155" mass="16688">MPTPKNGSEQPQFQPRQRYASGSAAAASDRGTLSGKLLAVLLVVILAAIVVALAKYVQHSQMTKISGQTANVRVIDDHTFKLTVDITRSDVSVPSYCIVTALNYDIAEVGRREIFLPAGGDSTRRIDVELQTTEPAVSGDVYGCATDIPFYLDQS</sequence>